<evidence type="ECO:0000313" key="2">
    <source>
        <dbReference type="EMBL" id="RZC22850.1"/>
    </source>
</evidence>
<reference evidence="2 3" key="1">
    <citation type="submission" date="2018-09" db="EMBL/GenBank/DDBJ databases">
        <title>A high-quality reference genome of wild soybean provides a powerful tool to mine soybean genomes.</title>
        <authorList>
            <person name="Xie M."/>
            <person name="Chung C.Y.L."/>
            <person name="Li M.-W."/>
            <person name="Wong F.-L."/>
            <person name="Chan T.-F."/>
            <person name="Lam H.-M."/>
        </authorList>
    </citation>
    <scope>NUCLEOTIDE SEQUENCE [LARGE SCALE GENOMIC DNA]</scope>
    <source>
        <strain evidence="3">cv. W05</strain>
        <tissue evidence="2">Hypocotyl of etiolated seedlings</tissue>
    </source>
</reference>
<keyword evidence="1" id="KW-1133">Transmembrane helix</keyword>
<keyword evidence="3" id="KW-1185">Reference proteome</keyword>
<gene>
    <name evidence="2" type="ORF">D0Y65_002627</name>
</gene>
<proteinExistence type="predicted"/>
<dbReference type="EMBL" id="QZWG01000002">
    <property type="protein sequence ID" value="RZC22850.1"/>
    <property type="molecule type" value="Genomic_DNA"/>
</dbReference>
<accession>A0A445LHY2</accession>
<organism evidence="2 3">
    <name type="scientific">Glycine soja</name>
    <name type="common">Wild soybean</name>
    <dbReference type="NCBI Taxonomy" id="3848"/>
    <lineage>
        <taxon>Eukaryota</taxon>
        <taxon>Viridiplantae</taxon>
        <taxon>Streptophyta</taxon>
        <taxon>Embryophyta</taxon>
        <taxon>Tracheophyta</taxon>
        <taxon>Spermatophyta</taxon>
        <taxon>Magnoliopsida</taxon>
        <taxon>eudicotyledons</taxon>
        <taxon>Gunneridae</taxon>
        <taxon>Pentapetalae</taxon>
        <taxon>rosids</taxon>
        <taxon>fabids</taxon>
        <taxon>Fabales</taxon>
        <taxon>Fabaceae</taxon>
        <taxon>Papilionoideae</taxon>
        <taxon>50 kb inversion clade</taxon>
        <taxon>NPAAA clade</taxon>
        <taxon>indigoferoid/millettioid clade</taxon>
        <taxon>Phaseoleae</taxon>
        <taxon>Glycine</taxon>
        <taxon>Glycine subgen. Soja</taxon>
    </lineage>
</organism>
<feature type="transmembrane region" description="Helical" evidence="1">
    <location>
        <begin position="40"/>
        <end position="60"/>
    </location>
</feature>
<protein>
    <submittedName>
        <fullName evidence="2">Uncharacterized protein</fullName>
    </submittedName>
</protein>
<sequence length="73" mass="9061">MIHGHCYLPYISFFNIDYILLCLSHLYFCHFLSLDVNIEWSIVHATFFLIVFFFNFRKWLLNIFFYLKYFLST</sequence>
<dbReference type="EMBL" id="QZWG01000002">
    <property type="protein sequence ID" value="RZC22849.1"/>
    <property type="molecule type" value="Genomic_DNA"/>
</dbReference>
<evidence type="ECO:0000256" key="1">
    <source>
        <dbReference type="SAM" id="Phobius"/>
    </source>
</evidence>
<keyword evidence="1" id="KW-0472">Membrane</keyword>
<name>A0A445LHY2_GLYSO</name>
<dbReference type="EMBL" id="QZWG01000002">
    <property type="protein sequence ID" value="RZC22852.1"/>
    <property type="molecule type" value="Genomic_DNA"/>
</dbReference>
<dbReference type="EMBL" id="QZWG01000002">
    <property type="protein sequence ID" value="RZC22851.1"/>
    <property type="molecule type" value="Genomic_DNA"/>
</dbReference>
<feature type="transmembrane region" description="Helical" evidence="1">
    <location>
        <begin position="7"/>
        <end position="28"/>
    </location>
</feature>
<keyword evidence="1" id="KW-0812">Transmembrane</keyword>
<dbReference type="AlphaFoldDB" id="A0A445LHY2"/>
<comment type="caution">
    <text evidence="2">The sequence shown here is derived from an EMBL/GenBank/DDBJ whole genome shotgun (WGS) entry which is preliminary data.</text>
</comment>
<evidence type="ECO:0000313" key="3">
    <source>
        <dbReference type="Proteomes" id="UP000289340"/>
    </source>
</evidence>
<dbReference type="Proteomes" id="UP000289340">
    <property type="component" value="Chromosome 2"/>
</dbReference>